<dbReference type="PROSITE" id="PS51257">
    <property type="entry name" value="PROKAR_LIPOPROTEIN"/>
    <property type="match status" value="1"/>
</dbReference>
<proteinExistence type="predicted"/>
<dbReference type="RefSeq" id="WP_008385639.1">
    <property type="nucleotide sequence ID" value="NZ_AOIV01000018.1"/>
</dbReference>
<name>M0DA99_HALPD</name>
<organism evidence="1 2">
    <name type="scientific">Halogeometricum pallidum JCM 14848</name>
    <dbReference type="NCBI Taxonomy" id="1227487"/>
    <lineage>
        <taxon>Archaea</taxon>
        <taxon>Methanobacteriati</taxon>
        <taxon>Methanobacteriota</taxon>
        <taxon>Stenosarchaea group</taxon>
        <taxon>Halobacteria</taxon>
        <taxon>Halobacteriales</taxon>
        <taxon>Haloferacaceae</taxon>
        <taxon>Halogeometricum</taxon>
    </lineage>
</organism>
<dbReference type="PATRIC" id="fig|1227487.5.peg.1609"/>
<evidence type="ECO:0000313" key="1">
    <source>
        <dbReference type="EMBL" id="ELZ31652.1"/>
    </source>
</evidence>
<dbReference type="AlphaFoldDB" id="M0DA99"/>
<evidence type="ECO:0008006" key="3">
    <source>
        <dbReference type="Google" id="ProtNLM"/>
    </source>
</evidence>
<dbReference type="eggNOG" id="arCOG02830">
    <property type="taxonomic scope" value="Archaea"/>
</dbReference>
<keyword evidence="2" id="KW-1185">Reference proteome</keyword>
<dbReference type="OrthoDB" id="307727at2157"/>
<dbReference type="InParanoid" id="M0DA99"/>
<evidence type="ECO:0000313" key="2">
    <source>
        <dbReference type="Proteomes" id="UP000011513"/>
    </source>
</evidence>
<comment type="caution">
    <text evidence="1">The sequence shown here is derived from an EMBL/GenBank/DDBJ whole genome shotgun (WGS) entry which is preliminary data.</text>
</comment>
<accession>M0DA99</accession>
<sequence length="268" mass="29120">MARTAPHLVLVLLVLLAGCNGVFGAPDARTSESAAPTATPEPVSYPPGVTDDGVADAVELVGAHQRATANMSYVSNRTVTLRYPNGTRIRQIREVRHGVGDDVYYLRQRTVGEEGAFRSRAAFEIWTNETVSVLSIPNEGERRFARLAEEGTIRQQSRGRLLALFARIETTTTGTTRDGRPLVHLLGTGNLTGEMRATGIQNIAVESFSAAVTPTGVVRSYSIRYEGTLNGESVSVREEYRLEPSEKRTVDRPGWVSTAVERTNASSS</sequence>
<reference evidence="1 2" key="1">
    <citation type="journal article" date="2014" name="PLoS Genet.">
        <title>Phylogenetically driven sequencing of extremely halophilic archaea reveals strategies for static and dynamic osmo-response.</title>
        <authorList>
            <person name="Becker E.A."/>
            <person name="Seitzer P.M."/>
            <person name="Tritt A."/>
            <person name="Larsen D."/>
            <person name="Krusor M."/>
            <person name="Yao A.I."/>
            <person name="Wu D."/>
            <person name="Madern D."/>
            <person name="Eisen J.A."/>
            <person name="Darling A.E."/>
            <person name="Facciotti M.T."/>
        </authorList>
    </citation>
    <scope>NUCLEOTIDE SEQUENCE [LARGE SCALE GENOMIC DNA]</scope>
    <source>
        <strain evidence="1 2">JCM 14848</strain>
    </source>
</reference>
<gene>
    <name evidence="1" type="ORF">C474_08012</name>
</gene>
<dbReference type="EMBL" id="AOIV01000018">
    <property type="protein sequence ID" value="ELZ31652.1"/>
    <property type="molecule type" value="Genomic_DNA"/>
</dbReference>
<protein>
    <recommendedName>
        <fullName evidence="3">Lipoprotein</fullName>
    </recommendedName>
</protein>
<dbReference type="Proteomes" id="UP000011513">
    <property type="component" value="Unassembled WGS sequence"/>
</dbReference>